<dbReference type="EMBL" id="QXXA01000006">
    <property type="protein sequence ID" value="NBI06437.1"/>
    <property type="molecule type" value="Genomic_DNA"/>
</dbReference>
<sequence length="154" mass="18589">MKLLLERPSEEYSNLILSTIDQYEIISSRGLIADYSKKSVTNLILSKSLYPFIFKQKNKKSNYKPDLILCIYNIDWENRNCQMIGRILSDYFDDREDLNQYIKLLLNFCKNEIRMHKVWGLLKKDNIYYNAVNNHFHKKNISNEFEINYFERIL</sequence>
<dbReference type="AlphaFoldDB" id="A0A845QU95"/>
<comment type="caution">
    <text evidence="1">The sequence shown here is derived from an EMBL/GenBank/DDBJ whole genome shotgun (WGS) entry which is preliminary data.</text>
</comment>
<keyword evidence="2" id="KW-1185">Reference proteome</keyword>
<gene>
    <name evidence="1" type="ORF">D3Z33_06125</name>
</gene>
<dbReference type="Gene3D" id="3.40.630.30">
    <property type="match status" value="1"/>
</dbReference>
<evidence type="ECO:0000313" key="2">
    <source>
        <dbReference type="Proteomes" id="UP000467132"/>
    </source>
</evidence>
<accession>A0A845QU95</accession>
<reference evidence="1 2" key="1">
    <citation type="submission" date="2018-08" db="EMBL/GenBank/DDBJ databases">
        <title>Murine metabolic-syndrome-specific gut microbial biobank.</title>
        <authorList>
            <person name="Liu C."/>
        </authorList>
    </citation>
    <scope>NUCLEOTIDE SEQUENCE [LARGE SCALE GENOMIC DNA]</scope>
    <source>
        <strain evidence="1 2">583</strain>
    </source>
</reference>
<evidence type="ECO:0000313" key="1">
    <source>
        <dbReference type="EMBL" id="NBI06437.1"/>
    </source>
</evidence>
<dbReference type="RefSeq" id="WP_160196918.1">
    <property type="nucleotide sequence ID" value="NZ_QXXA01000006.1"/>
</dbReference>
<name>A0A845QU95_9CLOT</name>
<proteinExistence type="predicted"/>
<organism evidence="1 2">
    <name type="scientific">Senegalia massiliensis</name>
    <dbReference type="NCBI Taxonomy" id="1720316"/>
    <lineage>
        <taxon>Bacteria</taxon>
        <taxon>Bacillati</taxon>
        <taxon>Bacillota</taxon>
        <taxon>Clostridia</taxon>
        <taxon>Eubacteriales</taxon>
        <taxon>Clostridiaceae</taxon>
        <taxon>Senegalia</taxon>
    </lineage>
</organism>
<dbReference type="Proteomes" id="UP000467132">
    <property type="component" value="Unassembled WGS sequence"/>
</dbReference>
<protein>
    <submittedName>
        <fullName evidence="1">Uncharacterized protein</fullName>
    </submittedName>
</protein>